<dbReference type="InterPro" id="IPR003594">
    <property type="entry name" value="HATPase_dom"/>
</dbReference>
<evidence type="ECO:0000259" key="5">
    <source>
        <dbReference type="SMART" id="SM00387"/>
    </source>
</evidence>
<dbReference type="GO" id="GO:0000160">
    <property type="term" value="P:phosphorelay signal transduction system"/>
    <property type="evidence" value="ECO:0007669"/>
    <property type="project" value="UniProtKB-KW"/>
</dbReference>
<keyword evidence="2 6" id="KW-0418">Kinase</keyword>
<keyword evidence="7" id="KW-1185">Reference proteome</keyword>
<evidence type="ECO:0000313" key="6">
    <source>
        <dbReference type="EMBL" id="SME92767.1"/>
    </source>
</evidence>
<dbReference type="PANTHER" id="PTHR24421">
    <property type="entry name" value="NITRATE/NITRITE SENSOR PROTEIN NARX-RELATED"/>
    <property type="match status" value="1"/>
</dbReference>
<feature type="domain" description="Histidine kinase/HSP90-like ATPase" evidence="5">
    <location>
        <begin position="329"/>
        <end position="433"/>
    </location>
</feature>
<gene>
    <name evidence="6" type="ORF">SAMN06296028_10245</name>
</gene>
<dbReference type="Gene3D" id="3.30.565.10">
    <property type="entry name" value="Histidine kinase-like ATPase, C-terminal domain"/>
    <property type="match status" value="1"/>
</dbReference>
<dbReference type="Proteomes" id="UP000192929">
    <property type="component" value="Unassembled WGS sequence"/>
</dbReference>
<protein>
    <submittedName>
        <fullName evidence="6">Signal transduction histidine kinase</fullName>
    </submittedName>
</protein>
<feature type="transmembrane region" description="Helical" evidence="4">
    <location>
        <begin position="131"/>
        <end position="149"/>
    </location>
</feature>
<name>A0A1X7CA60_9MICC</name>
<proteinExistence type="predicted"/>
<evidence type="ECO:0000256" key="1">
    <source>
        <dbReference type="ARBA" id="ARBA00022679"/>
    </source>
</evidence>
<dbReference type="Pfam" id="PF02518">
    <property type="entry name" value="HATPase_c"/>
    <property type="match status" value="1"/>
</dbReference>
<feature type="transmembrane region" description="Helical" evidence="4">
    <location>
        <begin position="103"/>
        <end position="125"/>
    </location>
</feature>
<feature type="transmembrane region" description="Helical" evidence="4">
    <location>
        <begin position="156"/>
        <end position="175"/>
    </location>
</feature>
<organism evidence="6 7">
    <name type="scientific">Kocuria marina subsp. indica</name>
    <dbReference type="NCBI Taxonomy" id="1049583"/>
    <lineage>
        <taxon>Bacteria</taxon>
        <taxon>Bacillati</taxon>
        <taxon>Actinomycetota</taxon>
        <taxon>Actinomycetes</taxon>
        <taxon>Micrococcales</taxon>
        <taxon>Micrococcaceae</taxon>
        <taxon>Kocuria</taxon>
    </lineage>
</organism>
<dbReference type="SMART" id="SM00387">
    <property type="entry name" value="HATPase_c"/>
    <property type="match status" value="1"/>
</dbReference>
<dbReference type="AlphaFoldDB" id="A0A1X7CA60"/>
<dbReference type="GO" id="GO:0016301">
    <property type="term" value="F:kinase activity"/>
    <property type="evidence" value="ECO:0007669"/>
    <property type="project" value="UniProtKB-KW"/>
</dbReference>
<dbReference type="InterPro" id="IPR036890">
    <property type="entry name" value="HATPase_C_sf"/>
</dbReference>
<dbReference type="EMBL" id="FXAC01000002">
    <property type="protein sequence ID" value="SME92767.1"/>
    <property type="molecule type" value="Genomic_DNA"/>
</dbReference>
<dbReference type="InterPro" id="IPR050482">
    <property type="entry name" value="Sensor_HK_TwoCompSys"/>
</dbReference>
<evidence type="ECO:0000313" key="7">
    <source>
        <dbReference type="Proteomes" id="UP000192929"/>
    </source>
</evidence>
<keyword evidence="3" id="KW-0902">Two-component regulatory system</keyword>
<dbReference type="RefSeq" id="WP_240505556.1">
    <property type="nucleotide sequence ID" value="NZ_FXAC01000002.1"/>
</dbReference>
<dbReference type="SUPFAM" id="SSF55874">
    <property type="entry name" value="ATPase domain of HSP90 chaperone/DNA topoisomerase II/histidine kinase"/>
    <property type="match status" value="1"/>
</dbReference>
<reference evidence="7" key="1">
    <citation type="submission" date="2017-04" db="EMBL/GenBank/DDBJ databases">
        <authorList>
            <person name="Varghese N."/>
            <person name="Submissions S."/>
        </authorList>
    </citation>
    <scope>NUCLEOTIDE SEQUENCE [LARGE SCALE GENOMIC DNA]</scope>
    <source>
        <strain evidence="7">NIO-1021</strain>
    </source>
</reference>
<evidence type="ECO:0000256" key="3">
    <source>
        <dbReference type="ARBA" id="ARBA00023012"/>
    </source>
</evidence>
<keyword evidence="1" id="KW-0808">Transferase</keyword>
<sequence>MILLGRPPEGRARSYRTVNTRLRWKRFFATTAPDELGLNTYRAHWFAMIGFGVFAVTHLIEALPIFAQQQHSLHGWYTIFLLALAVLTGLTLFYGLRHSVRPWVFLAYTAVVSAAILALPLAWTGEPMPQNPWISGFIILAVGAAAVLWSPTAAILYMIMNEGVYALISALLITAEPIPESWLTAGLSRMVFSLMLVVVLTVGKHGVERMDIAYAEALSQTLALRRSRSETADQERIDRLIHDNVMAALLDASRTQGVLPKRTRQLAARALDILAEESDRSSANHTVMVHVLMDELMEALAPWRARVRFTNLRAPMRPVGEPRVFVPADVAHGLTQAVTEAVSNSARHSGSEYTTVSMEGELCPASGTNPEGFFLRFTISDDGRGFNYHDVPNRRLGVRVSIVENLESIGGRVSLDTAPGRGTRVTLVWPKDVTA</sequence>
<keyword evidence="4" id="KW-0472">Membrane</keyword>
<feature type="transmembrane region" description="Helical" evidence="4">
    <location>
        <begin position="45"/>
        <end position="67"/>
    </location>
</feature>
<keyword evidence="4" id="KW-1133">Transmembrane helix</keyword>
<evidence type="ECO:0000256" key="4">
    <source>
        <dbReference type="SAM" id="Phobius"/>
    </source>
</evidence>
<keyword evidence="4" id="KW-0812">Transmembrane</keyword>
<dbReference type="PANTHER" id="PTHR24421:SF61">
    <property type="entry name" value="OXYGEN SENSOR HISTIDINE KINASE NREB"/>
    <property type="match status" value="1"/>
</dbReference>
<accession>A0A1X7CA60</accession>
<feature type="transmembrane region" description="Helical" evidence="4">
    <location>
        <begin position="73"/>
        <end position="96"/>
    </location>
</feature>
<evidence type="ECO:0000256" key="2">
    <source>
        <dbReference type="ARBA" id="ARBA00022777"/>
    </source>
</evidence>